<dbReference type="Gene3D" id="3.30.300.20">
    <property type="match status" value="1"/>
</dbReference>
<evidence type="ECO:0000256" key="4">
    <source>
        <dbReference type="ARBA" id="ARBA00035408"/>
    </source>
</evidence>
<dbReference type="GO" id="GO:0006412">
    <property type="term" value="P:translation"/>
    <property type="evidence" value="ECO:0007669"/>
    <property type="project" value="InterPro"/>
</dbReference>
<name>A0A5N3X8S6_MUNRE</name>
<dbReference type="InterPro" id="IPR057258">
    <property type="entry name" value="Ribosomal_uS3"/>
</dbReference>
<feature type="region of interest" description="Disordered" evidence="5">
    <location>
        <begin position="129"/>
        <end position="169"/>
    </location>
</feature>
<comment type="caution">
    <text evidence="7">The sequence shown here is derived from an EMBL/GenBank/DDBJ whole genome shotgun (WGS) entry which is preliminary data.</text>
</comment>
<dbReference type="Gene3D" id="3.30.1140.32">
    <property type="entry name" value="Ribosomal protein S3, C-terminal domain"/>
    <property type="match status" value="1"/>
</dbReference>
<dbReference type="GO" id="GO:2001235">
    <property type="term" value="P:positive regulation of apoptotic signaling pathway"/>
    <property type="evidence" value="ECO:0007669"/>
    <property type="project" value="TreeGrafter"/>
</dbReference>
<evidence type="ECO:0000313" key="8">
    <source>
        <dbReference type="Proteomes" id="UP000326062"/>
    </source>
</evidence>
<dbReference type="InterPro" id="IPR036419">
    <property type="entry name" value="Ribosomal_S3_C_sf"/>
</dbReference>
<proteinExistence type="inferred from homology"/>
<keyword evidence="8" id="KW-1185">Reference proteome</keyword>
<protein>
    <recommendedName>
        <fullName evidence="4">40S ribosomal protein S3</fullName>
    </recommendedName>
</protein>
<keyword evidence="2" id="KW-0689">Ribosomal protein</keyword>
<dbReference type="InterPro" id="IPR015946">
    <property type="entry name" value="KH_dom-like_a/b"/>
</dbReference>
<dbReference type="EMBL" id="VCEB01000015">
    <property type="protein sequence ID" value="KAB0369559.1"/>
    <property type="molecule type" value="Genomic_DNA"/>
</dbReference>
<dbReference type="PANTHER" id="PTHR11760">
    <property type="entry name" value="30S/40S RIBOSOMAL PROTEIN S3"/>
    <property type="match status" value="1"/>
</dbReference>
<evidence type="ECO:0000313" key="7">
    <source>
        <dbReference type="EMBL" id="KAB0369559.1"/>
    </source>
</evidence>
<keyword evidence="3" id="KW-0687">Ribonucleoprotein</keyword>
<reference evidence="7 8" key="1">
    <citation type="submission" date="2019-06" db="EMBL/GenBank/DDBJ databases">
        <title>Discovery of a novel chromosome fission-fusion reversal in muntjac.</title>
        <authorList>
            <person name="Mudd A.B."/>
            <person name="Bredeson J.V."/>
            <person name="Baum R."/>
            <person name="Hockemeyer D."/>
            <person name="Rokhsar D.S."/>
        </authorList>
    </citation>
    <scope>NUCLEOTIDE SEQUENCE [LARGE SCALE GENOMIC DNA]</scope>
    <source>
        <strain evidence="7">UCam_UCB_Mr</strain>
        <tissue evidence="7">Fibroblast cell line</tissue>
    </source>
</reference>
<evidence type="ECO:0000256" key="5">
    <source>
        <dbReference type="SAM" id="MobiDB-lite"/>
    </source>
</evidence>
<dbReference type="Pfam" id="PF00189">
    <property type="entry name" value="Ribosomal_S3_C"/>
    <property type="match status" value="1"/>
</dbReference>
<evidence type="ECO:0000259" key="6">
    <source>
        <dbReference type="Pfam" id="PF00189"/>
    </source>
</evidence>
<dbReference type="Proteomes" id="UP000326062">
    <property type="component" value="Chromosome 13"/>
</dbReference>
<evidence type="ECO:0000256" key="1">
    <source>
        <dbReference type="ARBA" id="ARBA00010761"/>
    </source>
</evidence>
<dbReference type="GO" id="GO:0005634">
    <property type="term" value="C:nucleus"/>
    <property type="evidence" value="ECO:0007669"/>
    <property type="project" value="TreeGrafter"/>
</dbReference>
<sequence>MVVQISKKRKFVTDGIFKAELNEFLTMFSVIQKRFGFSEGSVELFAGKVATRGLSIISQAYARACSGMLWFITESRVKGCEVMACGKLQGQRAKSMKLVDGLMVHSEDPVNHDVDTAMCHVLLRQTKPLPDHTNSLEPKDEILPTTPTSEEKGEKPEPPAVTQQALTAL</sequence>
<gene>
    <name evidence="7" type="ORF">FD755_018552</name>
</gene>
<evidence type="ECO:0000256" key="2">
    <source>
        <dbReference type="ARBA" id="ARBA00022980"/>
    </source>
</evidence>
<dbReference type="SUPFAM" id="SSF54821">
    <property type="entry name" value="Ribosomal protein S3 C-terminal domain"/>
    <property type="match status" value="1"/>
</dbReference>
<dbReference type="AlphaFoldDB" id="A0A5N3X8S6"/>
<evidence type="ECO:0000256" key="3">
    <source>
        <dbReference type="ARBA" id="ARBA00023274"/>
    </source>
</evidence>
<organism evidence="7 8">
    <name type="scientific">Muntiacus reevesi</name>
    <name type="common">Reeves' muntjac</name>
    <name type="synonym">Cervus reevesi</name>
    <dbReference type="NCBI Taxonomy" id="9886"/>
    <lineage>
        <taxon>Eukaryota</taxon>
        <taxon>Metazoa</taxon>
        <taxon>Chordata</taxon>
        <taxon>Craniata</taxon>
        <taxon>Vertebrata</taxon>
        <taxon>Euteleostomi</taxon>
        <taxon>Mammalia</taxon>
        <taxon>Eutheria</taxon>
        <taxon>Laurasiatheria</taxon>
        <taxon>Artiodactyla</taxon>
        <taxon>Ruminantia</taxon>
        <taxon>Pecora</taxon>
        <taxon>Cervidae</taxon>
        <taxon>Muntiacinae</taxon>
        <taxon>Muntiacus</taxon>
    </lineage>
</organism>
<comment type="similarity">
    <text evidence="1">Belongs to the universal ribosomal protein uS3 family.</text>
</comment>
<accession>A0A5N3X8S6</accession>
<dbReference type="PANTHER" id="PTHR11760:SF32">
    <property type="entry name" value="SMALL RIBOSOMAL SUBUNIT PROTEIN US3"/>
    <property type="match status" value="1"/>
</dbReference>
<dbReference type="InterPro" id="IPR001351">
    <property type="entry name" value="Ribosomal_uS3_C"/>
</dbReference>
<dbReference type="GO" id="GO:0003735">
    <property type="term" value="F:structural constituent of ribosome"/>
    <property type="evidence" value="ECO:0007669"/>
    <property type="project" value="InterPro"/>
</dbReference>
<dbReference type="GO" id="GO:0022627">
    <property type="term" value="C:cytosolic small ribosomal subunit"/>
    <property type="evidence" value="ECO:0007669"/>
    <property type="project" value="TreeGrafter"/>
</dbReference>
<feature type="domain" description="Small ribosomal subunit protein uS3 C-terminal" evidence="6">
    <location>
        <begin position="60"/>
        <end position="125"/>
    </location>
</feature>